<protein>
    <submittedName>
        <fullName evidence="2">Uncharacterized protein</fullName>
    </submittedName>
</protein>
<evidence type="ECO:0000256" key="1">
    <source>
        <dbReference type="SAM" id="Phobius"/>
    </source>
</evidence>
<evidence type="ECO:0000313" key="3">
    <source>
        <dbReference type="Proteomes" id="UP000041254"/>
    </source>
</evidence>
<keyword evidence="1" id="KW-0472">Membrane</keyword>
<feature type="transmembrane region" description="Helical" evidence="1">
    <location>
        <begin position="20"/>
        <end position="39"/>
    </location>
</feature>
<sequence length="348" mass="38443">MEAGGKARKENDRARMASFIWKLVVGLLAVGMLALPLTYGKNLYAEDSHDSDECGVRLNPVHSEILGQVHYHYYDAVGHIQEKCSTSEAVCVVNLIYLEASYMPEESGLAALRRLHGRYTLGRDIAELYCLGRATRPVEEYKYCIRTDALIRVESSDMRGADGKVEITYSDKEKHAFVFLGHGEWKPPPRETPSFAETGSSADLASGAHLQVSLAAVQQQLARGKAFHRAAIATHRAAIATHEEALNSIEAANRQMGQTLMANIGADKGGPGGFIQHTQQTRAYDPCNQFESKETCKKAKDTGVACKEDVYLDTVFEAYEKGQESTSRCVWVKNKCTCEGLRCTRMLP</sequence>
<keyword evidence="3" id="KW-1185">Reference proteome</keyword>
<evidence type="ECO:0000313" key="2">
    <source>
        <dbReference type="EMBL" id="CEM14837.1"/>
    </source>
</evidence>
<dbReference type="AlphaFoldDB" id="A0A0G4FM12"/>
<gene>
    <name evidence="2" type="ORF">Vbra_9306</name>
</gene>
<name>A0A0G4FM12_VITBC</name>
<dbReference type="EMBL" id="CDMY01000459">
    <property type="protein sequence ID" value="CEM14837.1"/>
    <property type="molecule type" value="Genomic_DNA"/>
</dbReference>
<dbReference type="InParanoid" id="A0A0G4FM12"/>
<dbReference type="Proteomes" id="UP000041254">
    <property type="component" value="Unassembled WGS sequence"/>
</dbReference>
<keyword evidence="1" id="KW-0812">Transmembrane</keyword>
<dbReference type="VEuPathDB" id="CryptoDB:Vbra_9306"/>
<organism evidence="2 3">
    <name type="scientific">Vitrella brassicaformis (strain CCMP3155)</name>
    <dbReference type="NCBI Taxonomy" id="1169540"/>
    <lineage>
        <taxon>Eukaryota</taxon>
        <taxon>Sar</taxon>
        <taxon>Alveolata</taxon>
        <taxon>Colpodellida</taxon>
        <taxon>Vitrellaceae</taxon>
        <taxon>Vitrella</taxon>
    </lineage>
</organism>
<accession>A0A0G4FM12</accession>
<reference evidence="2 3" key="1">
    <citation type="submission" date="2014-11" db="EMBL/GenBank/DDBJ databases">
        <authorList>
            <person name="Zhu J."/>
            <person name="Qi W."/>
            <person name="Song R."/>
        </authorList>
    </citation>
    <scope>NUCLEOTIDE SEQUENCE [LARGE SCALE GENOMIC DNA]</scope>
</reference>
<keyword evidence="1" id="KW-1133">Transmembrane helix</keyword>
<proteinExistence type="predicted"/>